<accession>A0ABY3U1N8</accession>
<keyword evidence="2" id="KW-1185">Reference proteome</keyword>
<evidence type="ECO:0008006" key="3">
    <source>
        <dbReference type="Google" id="ProtNLM"/>
    </source>
</evidence>
<dbReference type="RefSeq" id="WP_240171054.1">
    <property type="nucleotide sequence ID" value="NZ_CP092365.1"/>
</dbReference>
<sequence length="136" mass="15022">MDTADPGLSYIDEHSVRIDAPRERVWAALQQHTRSMLTSAQRNPLVALLGPHPREGFEVVEAIENRRLGLAGRHRFSRYRLVFDLTDGPAGATTLHARSYAEFPGVLGGVYRALVIGTRLHVVATNGLLRGVRARS</sequence>
<reference evidence="1" key="1">
    <citation type="submission" date="2022-08" db="EMBL/GenBank/DDBJ databases">
        <title>Complete genome sequence of 14 non-tuberculosis mycobacteria type-strains.</title>
        <authorList>
            <person name="Igarashi Y."/>
            <person name="Osugi A."/>
            <person name="Mitarai S."/>
        </authorList>
    </citation>
    <scope>NUCLEOTIDE SEQUENCE</scope>
    <source>
        <strain evidence="1">DSM 45575</strain>
    </source>
</reference>
<gene>
    <name evidence="1" type="ORF">MIU77_18515</name>
</gene>
<dbReference type="Proteomes" id="UP001055200">
    <property type="component" value="Chromosome"/>
</dbReference>
<proteinExistence type="predicted"/>
<name>A0ABY3U1N8_9MYCO</name>
<protein>
    <recommendedName>
        <fullName evidence="3">Polyketide cyclase</fullName>
    </recommendedName>
</protein>
<evidence type="ECO:0000313" key="1">
    <source>
        <dbReference type="EMBL" id="ULN52783.1"/>
    </source>
</evidence>
<organism evidence="1 2">
    <name type="scientific">Mycolicibacillus parakoreensis</name>
    <dbReference type="NCBI Taxonomy" id="1069221"/>
    <lineage>
        <taxon>Bacteria</taxon>
        <taxon>Bacillati</taxon>
        <taxon>Actinomycetota</taxon>
        <taxon>Actinomycetes</taxon>
        <taxon>Mycobacteriales</taxon>
        <taxon>Mycobacteriaceae</taxon>
        <taxon>Mycolicibacillus</taxon>
    </lineage>
</organism>
<dbReference type="EMBL" id="CP092365">
    <property type="protein sequence ID" value="ULN52783.1"/>
    <property type="molecule type" value="Genomic_DNA"/>
</dbReference>
<evidence type="ECO:0000313" key="2">
    <source>
        <dbReference type="Proteomes" id="UP001055200"/>
    </source>
</evidence>
<dbReference type="SUPFAM" id="SSF55961">
    <property type="entry name" value="Bet v1-like"/>
    <property type="match status" value="1"/>
</dbReference>